<evidence type="ECO:0000256" key="2">
    <source>
        <dbReference type="ARBA" id="ARBA00022448"/>
    </source>
</evidence>
<evidence type="ECO:0000256" key="5">
    <source>
        <dbReference type="ARBA" id="ARBA00022683"/>
    </source>
</evidence>
<dbReference type="STRING" id="700015.Corgl_0535"/>
<dbReference type="GO" id="GO:0009401">
    <property type="term" value="P:phosphoenolpyruvate-dependent sugar phosphotransferase system"/>
    <property type="evidence" value="ECO:0007669"/>
    <property type="project" value="UniProtKB-KW"/>
</dbReference>
<protein>
    <submittedName>
        <fullName evidence="11">PTS system Galactitol-specific IIC component</fullName>
    </submittedName>
</protein>
<dbReference type="PIRSF" id="PIRSF006304">
    <property type="entry name" value="GatC"/>
    <property type="match status" value="1"/>
</dbReference>
<keyword evidence="4" id="KW-0762">Sugar transport</keyword>
<feature type="transmembrane region" description="Helical" evidence="9">
    <location>
        <begin position="38"/>
        <end position="56"/>
    </location>
</feature>
<dbReference type="eggNOG" id="COG3775">
    <property type="taxonomic scope" value="Bacteria"/>
</dbReference>
<evidence type="ECO:0000256" key="9">
    <source>
        <dbReference type="SAM" id="Phobius"/>
    </source>
</evidence>
<proteinExistence type="predicted"/>
<evidence type="ECO:0000259" key="10">
    <source>
        <dbReference type="PROSITE" id="PS51104"/>
    </source>
</evidence>
<dbReference type="Proteomes" id="UP000006851">
    <property type="component" value="Chromosome"/>
</dbReference>
<evidence type="ECO:0000256" key="3">
    <source>
        <dbReference type="ARBA" id="ARBA00022475"/>
    </source>
</evidence>
<organism evidence="11 12">
    <name type="scientific">Coriobacterium glomerans (strain ATCC 49209 / DSM 20642 / JCM 10262 / PW2)</name>
    <dbReference type="NCBI Taxonomy" id="700015"/>
    <lineage>
        <taxon>Bacteria</taxon>
        <taxon>Bacillati</taxon>
        <taxon>Actinomycetota</taxon>
        <taxon>Coriobacteriia</taxon>
        <taxon>Coriobacteriales</taxon>
        <taxon>Coriobacteriaceae</taxon>
        <taxon>Coriobacterium</taxon>
    </lineage>
</organism>
<name>F2NBB4_CORGP</name>
<dbReference type="HOGENOM" id="CLU_040393_1_0_11"/>
<feature type="transmembrane region" description="Helical" evidence="9">
    <location>
        <begin position="12"/>
        <end position="31"/>
    </location>
</feature>
<feature type="transmembrane region" description="Helical" evidence="9">
    <location>
        <begin position="315"/>
        <end position="334"/>
    </location>
</feature>
<evidence type="ECO:0000256" key="4">
    <source>
        <dbReference type="ARBA" id="ARBA00022597"/>
    </source>
</evidence>
<feature type="transmembrane region" description="Helical" evidence="9">
    <location>
        <begin position="227"/>
        <end position="250"/>
    </location>
</feature>
<keyword evidence="2" id="KW-0813">Transport</keyword>
<dbReference type="Pfam" id="PF03611">
    <property type="entry name" value="EIIC-GAT"/>
    <property type="match status" value="1"/>
</dbReference>
<feature type="domain" description="PTS EIIC type-2" evidence="10">
    <location>
        <begin position="8"/>
        <end position="450"/>
    </location>
</feature>
<dbReference type="GO" id="GO:0005886">
    <property type="term" value="C:plasma membrane"/>
    <property type="evidence" value="ECO:0007669"/>
    <property type="project" value="UniProtKB-SubCell"/>
</dbReference>
<feature type="transmembrane region" description="Helical" evidence="9">
    <location>
        <begin position="366"/>
        <end position="388"/>
    </location>
</feature>
<dbReference type="PANTHER" id="PTHR37324">
    <property type="entry name" value="PTS SYSTEM GALACTITOL-SPECIFIC EIIC COMPONENT"/>
    <property type="match status" value="1"/>
</dbReference>
<evidence type="ECO:0000313" key="12">
    <source>
        <dbReference type="Proteomes" id="UP000006851"/>
    </source>
</evidence>
<feature type="transmembrane region" description="Helical" evidence="9">
    <location>
        <begin position="148"/>
        <end position="166"/>
    </location>
</feature>
<keyword evidence="7 9" id="KW-1133">Transmembrane helix</keyword>
<feature type="transmembrane region" description="Helical" evidence="9">
    <location>
        <begin position="340"/>
        <end position="359"/>
    </location>
</feature>
<accession>F2NBB4</accession>
<dbReference type="PANTHER" id="PTHR37324:SF2">
    <property type="entry name" value="PTS SYSTEM GALACTITOL-SPECIFIC EIIC COMPONENT"/>
    <property type="match status" value="1"/>
</dbReference>
<feature type="transmembrane region" description="Helical" evidence="9">
    <location>
        <begin position="187"/>
        <end position="207"/>
    </location>
</feature>
<evidence type="ECO:0000256" key="8">
    <source>
        <dbReference type="ARBA" id="ARBA00023136"/>
    </source>
</evidence>
<dbReference type="OrthoDB" id="9787936at2"/>
<keyword evidence="8 9" id="KW-0472">Membrane</keyword>
<evidence type="ECO:0000256" key="7">
    <source>
        <dbReference type="ARBA" id="ARBA00022989"/>
    </source>
</evidence>
<dbReference type="PROSITE" id="PS51104">
    <property type="entry name" value="PTS_EIIC_TYPE_2"/>
    <property type="match status" value="1"/>
</dbReference>
<keyword evidence="3" id="KW-1003">Cell membrane</keyword>
<feature type="transmembrane region" description="Helical" evidence="9">
    <location>
        <begin position="93"/>
        <end position="113"/>
    </location>
</feature>
<sequence length="471" mass="50494">MDVLLNFVNYILAFGAAVFVPLIMLAVGLLVRMKPSDAFIAALTLGVAFTGMNVLINFMTTAVTPAAQGLAEKTGVVLNTVDVGWPAMSAIAWAWPLGVLCFPLMIGINIIMLSAKLTNTLNVDLWNTWTKLFTAVLTYYLAKGAGFTDGASIGVGFAAAAIQVVIELKLGDMWAPTVEKITGIPNVTVPHCMTFTAIVLLPIELLLEKIPALENSSLDAKWLRSKIGIFGENAVMGLIIGFVLGIVAYADLQKALTLAVQAATAMQLFPMVSKLFSQALSPISEYVGEFMRKRFRGRDLYIGLDWPITAGSNELWVTTVLLIPFELVWAIALVPVGNTVLPFASILNLSVGVSVLFLAGGNLVKMLIMGVVATPIYLMVSTSFAPYATQLARQFSPSALAGIGDSATIAYATMEAPVFRWAAANGFSGNIIAGLVLVMFIGLFFLFCRVFKHRNKKINEQLHGSVEVASA</sequence>
<feature type="transmembrane region" description="Helical" evidence="9">
    <location>
        <begin position="427"/>
        <end position="448"/>
    </location>
</feature>
<dbReference type="InterPro" id="IPR013853">
    <property type="entry name" value="EIIC-GAT"/>
</dbReference>
<dbReference type="KEGG" id="cgo:Corgl_0535"/>
<evidence type="ECO:0000313" key="11">
    <source>
        <dbReference type="EMBL" id="AEB06650.1"/>
    </source>
</evidence>
<dbReference type="AlphaFoldDB" id="F2NBB4"/>
<comment type="subcellular location">
    <subcellularLocation>
        <location evidence="1">Cell membrane</location>
        <topology evidence="1">Multi-pass membrane protein</topology>
    </subcellularLocation>
</comment>
<dbReference type="InterPro" id="IPR013014">
    <property type="entry name" value="PTS_EIIC_2"/>
</dbReference>
<keyword evidence="12" id="KW-1185">Reference proteome</keyword>
<reference evidence="12" key="1">
    <citation type="journal article" date="2013" name="Stand. Genomic Sci.">
        <title>Complete genome sequence of Coriobacterium glomerans type strain (PW2(T)) from the midgut of Pyrrhocoris apterus L. (red soldier bug).</title>
        <authorList>
            <person name="Stackebrandt E."/>
            <person name="Zeytun A."/>
            <person name="Lapidus A."/>
            <person name="Nolan M."/>
            <person name="Lucas S."/>
            <person name="Hammon N."/>
            <person name="Deshpande S."/>
            <person name="Cheng J.F."/>
            <person name="Tapia R."/>
            <person name="Goodwin L.A."/>
            <person name="Pitluck S."/>
            <person name="Liolios K."/>
            <person name="Pagani I."/>
            <person name="Ivanova N."/>
            <person name="Mavromatis K."/>
            <person name="Mikhailova N."/>
            <person name="Huntemann M."/>
            <person name="Pati A."/>
            <person name="Chen A."/>
            <person name="Palaniappan K."/>
            <person name="Chang Y.J."/>
            <person name="Land M."/>
            <person name="Hauser L."/>
            <person name="Rohde M."/>
            <person name="Pukall R."/>
            <person name="Goker M."/>
            <person name="Detter J.C."/>
            <person name="Woyke T."/>
            <person name="Bristow J."/>
            <person name="Eisen J.A."/>
            <person name="Markowitz V."/>
            <person name="Hugenholtz P."/>
            <person name="Kyrpides N.C."/>
            <person name="Klenk H.P."/>
        </authorList>
    </citation>
    <scope>NUCLEOTIDE SEQUENCE</scope>
    <source>
        <strain evidence="12">ATCC 49209 / DSM 20642 / JCM 10262 / PW2</strain>
    </source>
</reference>
<keyword evidence="5" id="KW-0598">Phosphotransferase system</keyword>
<keyword evidence="6 9" id="KW-0812">Transmembrane</keyword>
<evidence type="ECO:0000256" key="6">
    <source>
        <dbReference type="ARBA" id="ARBA00022692"/>
    </source>
</evidence>
<gene>
    <name evidence="11" type="ordered locus">Corgl_0535</name>
</gene>
<dbReference type="GO" id="GO:0015577">
    <property type="term" value="F:galactitol transmembrane transporter activity"/>
    <property type="evidence" value="ECO:0007669"/>
    <property type="project" value="InterPro"/>
</dbReference>
<dbReference type="RefSeq" id="WP_013708393.1">
    <property type="nucleotide sequence ID" value="NC_015389.1"/>
</dbReference>
<dbReference type="InterPro" id="IPR004703">
    <property type="entry name" value="PTS_sugar-sp_permease"/>
</dbReference>
<dbReference type="EMBL" id="CP002628">
    <property type="protein sequence ID" value="AEB06650.1"/>
    <property type="molecule type" value="Genomic_DNA"/>
</dbReference>
<evidence type="ECO:0000256" key="1">
    <source>
        <dbReference type="ARBA" id="ARBA00004651"/>
    </source>
</evidence>